<keyword evidence="1" id="KW-0732">Signal</keyword>
<dbReference type="RefSeq" id="WP_220161750.1">
    <property type="nucleotide sequence ID" value="NZ_CP080507.1"/>
</dbReference>
<feature type="signal peptide" evidence="1">
    <location>
        <begin position="1"/>
        <end position="24"/>
    </location>
</feature>
<feature type="chain" id="PRO_5034872720" description="Tetratricopeptide repeat protein" evidence="1">
    <location>
        <begin position="25"/>
        <end position="289"/>
    </location>
</feature>
<sequence length="289" mass="31302">MRTARYIIIGAVLLAGVVARGAEAAQSADAGDVAKPAAPSIAIKAWRDSARYFANEAHHEFERVLKQPGGDTREVRLGAALSLLSVQPVLPDNLARARATLHELATGDDEFALAAKYFEARMAQAFREEPDFDAAAAGYRALIREHGTNYWGQLALMKLAVLTLYVLPADNAAARLAAVEAMLPQAEPVNARDLHLMLADATLYYERPETDALAHLVAAGKLSEHLPLSETIRADMYVQIGDLSARLGQLAQANAYAAKLAKEFPRDWRNWSLRQVIDAVAAGKKPAVP</sequence>
<dbReference type="KEGG" id="ole:K0B96_15280"/>
<accession>A0A8F9TT95</accession>
<reference evidence="2" key="1">
    <citation type="submission" date="2021-08" db="EMBL/GenBank/DDBJ databases">
        <title>Genome of a novel bacterium of the phylum Verrucomicrobia, Oleiharenicola sp. KSB-15.</title>
        <authorList>
            <person name="Chung J.-H."/>
            <person name="Ahn J.-H."/>
            <person name="Yoon Y."/>
            <person name="Kim D.-Y."/>
            <person name="An S.-H."/>
            <person name="Park I."/>
            <person name="Yeon J."/>
        </authorList>
    </citation>
    <scope>NUCLEOTIDE SEQUENCE</scope>
    <source>
        <strain evidence="2">KSB-15</strain>
    </source>
</reference>
<dbReference type="Proteomes" id="UP000825051">
    <property type="component" value="Chromosome"/>
</dbReference>
<dbReference type="AlphaFoldDB" id="A0A8F9TT95"/>
<evidence type="ECO:0000313" key="3">
    <source>
        <dbReference type="Proteomes" id="UP000825051"/>
    </source>
</evidence>
<organism evidence="2 3">
    <name type="scientific">Horticoccus luteus</name>
    <dbReference type="NCBI Taxonomy" id="2862869"/>
    <lineage>
        <taxon>Bacteria</taxon>
        <taxon>Pseudomonadati</taxon>
        <taxon>Verrucomicrobiota</taxon>
        <taxon>Opitutia</taxon>
        <taxon>Opitutales</taxon>
        <taxon>Opitutaceae</taxon>
        <taxon>Horticoccus</taxon>
    </lineage>
</organism>
<dbReference type="EMBL" id="CP080507">
    <property type="protein sequence ID" value="QYM78646.1"/>
    <property type="molecule type" value="Genomic_DNA"/>
</dbReference>
<evidence type="ECO:0008006" key="4">
    <source>
        <dbReference type="Google" id="ProtNLM"/>
    </source>
</evidence>
<keyword evidence="3" id="KW-1185">Reference proteome</keyword>
<evidence type="ECO:0000256" key="1">
    <source>
        <dbReference type="SAM" id="SignalP"/>
    </source>
</evidence>
<evidence type="ECO:0000313" key="2">
    <source>
        <dbReference type="EMBL" id="QYM78646.1"/>
    </source>
</evidence>
<proteinExistence type="predicted"/>
<gene>
    <name evidence="2" type="ORF">K0B96_15280</name>
</gene>
<protein>
    <recommendedName>
        <fullName evidence="4">Tetratricopeptide repeat protein</fullName>
    </recommendedName>
</protein>
<name>A0A8F9TT95_9BACT</name>